<keyword evidence="2" id="KW-1185">Reference proteome</keyword>
<organism evidence="1 2">
    <name type="scientific">Colletotrichum truncatum</name>
    <name type="common">Anthracnose fungus</name>
    <name type="synonym">Colletotrichum capsici</name>
    <dbReference type="NCBI Taxonomy" id="5467"/>
    <lineage>
        <taxon>Eukaryota</taxon>
        <taxon>Fungi</taxon>
        <taxon>Dikarya</taxon>
        <taxon>Ascomycota</taxon>
        <taxon>Pezizomycotina</taxon>
        <taxon>Sordariomycetes</taxon>
        <taxon>Hypocreomycetidae</taxon>
        <taxon>Glomerellales</taxon>
        <taxon>Glomerellaceae</taxon>
        <taxon>Colletotrichum</taxon>
        <taxon>Colletotrichum truncatum species complex</taxon>
    </lineage>
</organism>
<accession>A0ACC3YU85</accession>
<evidence type="ECO:0000313" key="1">
    <source>
        <dbReference type="EMBL" id="KAL0935439.1"/>
    </source>
</evidence>
<dbReference type="EMBL" id="VUJX02000006">
    <property type="protein sequence ID" value="KAL0935439.1"/>
    <property type="molecule type" value="Genomic_DNA"/>
</dbReference>
<comment type="caution">
    <text evidence="1">The sequence shown here is derived from an EMBL/GenBank/DDBJ whole genome shotgun (WGS) entry which is preliminary data.</text>
</comment>
<proteinExistence type="predicted"/>
<reference evidence="1 2" key="1">
    <citation type="journal article" date="2020" name="Phytopathology">
        <title>Genome Sequence Resources of Colletotrichum truncatum, C. plurivorum, C. musicola, and C. sojae: Four Species Pathogenic to Soybean (Glycine max).</title>
        <authorList>
            <person name="Rogerio F."/>
            <person name="Boufleur T.R."/>
            <person name="Ciampi-Guillardi M."/>
            <person name="Sukno S.A."/>
            <person name="Thon M.R."/>
            <person name="Massola Junior N.S."/>
            <person name="Baroncelli R."/>
        </authorList>
    </citation>
    <scope>NUCLEOTIDE SEQUENCE [LARGE SCALE GENOMIC DNA]</scope>
    <source>
        <strain evidence="1 2">CMES1059</strain>
    </source>
</reference>
<evidence type="ECO:0000313" key="2">
    <source>
        <dbReference type="Proteomes" id="UP000805649"/>
    </source>
</evidence>
<sequence length="120" mass="14238">MVEPRHYLTKRERAPKIPYDFNTIKTCTWWYDNHEGFSCKEIRDCRFGISPEDSTRRNPSVTPDCGNWQELSYGIRPDGEQNIAHCPYLTLRQRRPYCRRNSYDQQAGPARIDLSGLLRR</sequence>
<gene>
    <name evidence="1" type="ORF">CTRU02_210030</name>
</gene>
<protein>
    <submittedName>
        <fullName evidence="1">CFEM domain protein</fullName>
    </submittedName>
</protein>
<name>A0ACC3YU85_COLTU</name>
<dbReference type="Proteomes" id="UP000805649">
    <property type="component" value="Unassembled WGS sequence"/>
</dbReference>